<evidence type="ECO:0000313" key="3">
    <source>
        <dbReference type="Proteomes" id="UP000709295"/>
    </source>
</evidence>
<keyword evidence="3" id="KW-1185">Reference proteome</keyword>
<dbReference type="InterPro" id="IPR058256">
    <property type="entry name" value="WLGC"/>
</dbReference>
<feature type="domain" description="WLGC" evidence="1">
    <location>
        <begin position="168"/>
        <end position="238"/>
    </location>
</feature>
<organism evidence="2 3">
    <name type="scientific">Phytophthora aleatoria</name>
    <dbReference type="NCBI Taxonomy" id="2496075"/>
    <lineage>
        <taxon>Eukaryota</taxon>
        <taxon>Sar</taxon>
        <taxon>Stramenopiles</taxon>
        <taxon>Oomycota</taxon>
        <taxon>Peronosporomycetes</taxon>
        <taxon>Peronosporales</taxon>
        <taxon>Peronosporaceae</taxon>
        <taxon>Phytophthora</taxon>
    </lineage>
</organism>
<protein>
    <recommendedName>
        <fullName evidence="1">WLGC domain-containing protein</fullName>
    </recommendedName>
</protein>
<accession>A0A8J5JCK0</accession>
<gene>
    <name evidence="2" type="ORF">JG688_00002223</name>
</gene>
<dbReference type="AlphaFoldDB" id="A0A8J5JCK0"/>
<proteinExistence type="predicted"/>
<dbReference type="Proteomes" id="UP000709295">
    <property type="component" value="Unassembled WGS sequence"/>
</dbReference>
<comment type="caution">
    <text evidence="2">The sequence shown here is derived from an EMBL/GenBank/DDBJ whole genome shotgun (WGS) entry which is preliminary data.</text>
</comment>
<dbReference type="EMBL" id="JAENGY010000056">
    <property type="protein sequence ID" value="KAG6975625.1"/>
    <property type="molecule type" value="Genomic_DNA"/>
</dbReference>
<reference evidence="2" key="1">
    <citation type="submission" date="2021-01" db="EMBL/GenBank/DDBJ databases">
        <title>Phytophthora aleatoria, a newly-described species from Pinus radiata is distinct from Phytophthora cactorum isolates based on comparative genomics.</title>
        <authorList>
            <person name="Mcdougal R."/>
            <person name="Panda P."/>
            <person name="Williams N."/>
            <person name="Studholme D.J."/>
        </authorList>
    </citation>
    <scope>NUCLEOTIDE SEQUENCE</scope>
    <source>
        <strain evidence="2">NZFS 4037</strain>
    </source>
</reference>
<dbReference type="Pfam" id="PF26605">
    <property type="entry name" value="WLGC"/>
    <property type="match status" value="1"/>
</dbReference>
<sequence length="245" mass="26815">MVKALAAAGRLETLQLINQQLATLPDELRGCHDLKYLYDPTIFKIVDASGKHTAFLLSRMNGITELPSLTRAAQLDRMEFTMVKHLAWIPDLKPIGPVVHFAVYKGAHLCCNGFLGACDLSNPFCEDTRCLDDASPKATTATPQVFNIFSADVCEPYSGLSQTPTPATIQICDGVPFRQCQLPGLQPNSTVVGMCYNHRMQVLACNTDPTTIRVRIRQIQDNVGTPCDPVEEAWLGCEGSTAITM</sequence>
<evidence type="ECO:0000313" key="2">
    <source>
        <dbReference type="EMBL" id="KAG6975625.1"/>
    </source>
</evidence>
<evidence type="ECO:0000259" key="1">
    <source>
        <dbReference type="Pfam" id="PF26605"/>
    </source>
</evidence>
<name>A0A8J5JCK0_9STRA</name>